<dbReference type="OMA" id="MIMKSAK"/>
<dbReference type="EnsemblMetazoa" id="CJA40725.1">
    <property type="protein sequence ID" value="CJA40725.1"/>
    <property type="gene ID" value="WBGene00216573"/>
</dbReference>
<evidence type="ECO:0000313" key="2">
    <source>
        <dbReference type="EnsemblMetazoa" id="CJA40725.1"/>
    </source>
</evidence>
<keyword evidence="1" id="KW-0812">Transmembrane</keyword>
<sequence>MCVPDTSYVSSPDFLVNSSHILLFLDLPIVSYGAYCILFRTPSSMSSVKLLMLNLHLWSVMLDLTLSMFGVPYIYLPLPAGYGLGLIDAPEAWIYLGLLFVVGEFGRGQIS</sequence>
<evidence type="ECO:0000256" key="1">
    <source>
        <dbReference type="SAM" id="Phobius"/>
    </source>
</evidence>
<keyword evidence="1" id="KW-0472">Membrane</keyword>
<dbReference type="AlphaFoldDB" id="A0A8R1IPT7"/>
<reference evidence="3" key="1">
    <citation type="submission" date="2010-08" db="EMBL/GenBank/DDBJ databases">
        <authorList>
            <consortium name="Caenorhabditis japonica Sequencing Consortium"/>
            <person name="Wilson R.K."/>
        </authorList>
    </citation>
    <scope>NUCLEOTIDE SEQUENCE [LARGE SCALE GENOMIC DNA]</scope>
    <source>
        <strain evidence="3">DF5081</strain>
    </source>
</reference>
<keyword evidence="3" id="KW-1185">Reference proteome</keyword>
<proteinExistence type="predicted"/>
<organism evidence="2 3">
    <name type="scientific">Caenorhabditis japonica</name>
    <dbReference type="NCBI Taxonomy" id="281687"/>
    <lineage>
        <taxon>Eukaryota</taxon>
        <taxon>Metazoa</taxon>
        <taxon>Ecdysozoa</taxon>
        <taxon>Nematoda</taxon>
        <taxon>Chromadorea</taxon>
        <taxon>Rhabditida</taxon>
        <taxon>Rhabditina</taxon>
        <taxon>Rhabditomorpha</taxon>
        <taxon>Rhabditoidea</taxon>
        <taxon>Rhabditidae</taxon>
        <taxon>Peloderinae</taxon>
        <taxon>Caenorhabditis</taxon>
    </lineage>
</organism>
<reference evidence="2" key="2">
    <citation type="submission" date="2022-06" db="UniProtKB">
        <authorList>
            <consortium name="EnsemblMetazoa"/>
        </authorList>
    </citation>
    <scope>IDENTIFICATION</scope>
    <source>
        <strain evidence="2">DF5081</strain>
    </source>
</reference>
<dbReference type="Pfam" id="PF10318">
    <property type="entry name" value="7TM_GPCR_Srh"/>
    <property type="match status" value="1"/>
</dbReference>
<feature type="transmembrane region" description="Helical" evidence="1">
    <location>
        <begin position="81"/>
        <end position="102"/>
    </location>
</feature>
<evidence type="ECO:0000313" key="3">
    <source>
        <dbReference type="Proteomes" id="UP000005237"/>
    </source>
</evidence>
<dbReference type="InterPro" id="IPR019422">
    <property type="entry name" value="7TM_GPCR_serpentine_rcpt_Srh"/>
</dbReference>
<dbReference type="PANTHER" id="PTHR22941:SF20">
    <property type="entry name" value="SERPENTINE RECEPTOR, CLASS H"/>
    <property type="match status" value="1"/>
</dbReference>
<keyword evidence="1" id="KW-1133">Transmembrane helix</keyword>
<name>A0A8R1IPT7_CAEJA</name>
<feature type="transmembrane region" description="Helical" evidence="1">
    <location>
        <begin position="20"/>
        <end position="39"/>
    </location>
</feature>
<protein>
    <submittedName>
        <fullName evidence="2">Uncharacterized protein</fullName>
    </submittedName>
</protein>
<dbReference type="PANTHER" id="PTHR22941">
    <property type="entry name" value="SERPENTINE RECEPTOR"/>
    <property type="match status" value="1"/>
</dbReference>
<accession>A0A8R1IPT7</accession>
<dbReference type="Proteomes" id="UP000005237">
    <property type="component" value="Unassembled WGS sequence"/>
</dbReference>
<dbReference type="InterPro" id="IPR053220">
    <property type="entry name" value="Nematode_rcpt-like_serp_H"/>
</dbReference>
<feature type="transmembrane region" description="Helical" evidence="1">
    <location>
        <begin position="51"/>
        <end position="75"/>
    </location>
</feature>